<evidence type="ECO:0000313" key="2">
    <source>
        <dbReference type="Proteomes" id="UP000512115"/>
    </source>
</evidence>
<reference evidence="1 2" key="1">
    <citation type="submission" date="2020-06" db="EMBL/GenBank/DDBJ databases">
        <title>REHAB project genomes.</title>
        <authorList>
            <person name="Shaw L.P."/>
        </authorList>
    </citation>
    <scope>NUCLEOTIDE SEQUENCE [LARGE SCALE GENOMIC DNA]</scope>
    <source>
        <strain evidence="1 2">RHBSTW-00814</strain>
        <plasmid evidence="2">prhbstw-00814_2</plasmid>
    </source>
</reference>
<accession>A0A7H9KE54</accession>
<dbReference type="EMBL" id="CP056160">
    <property type="protein sequence ID" value="QLV04242.1"/>
    <property type="molecule type" value="Genomic_DNA"/>
</dbReference>
<gene>
    <name evidence="1" type="ORF">HV284_24040</name>
</gene>
<protein>
    <submittedName>
        <fullName evidence="1">Uncharacterized protein</fullName>
    </submittedName>
</protein>
<keyword evidence="1" id="KW-0614">Plasmid</keyword>
<proteinExistence type="predicted"/>
<dbReference type="AlphaFoldDB" id="A0A7H9KE54"/>
<organism evidence="1 2">
    <name type="scientific">Escherichia marmotae</name>
    <dbReference type="NCBI Taxonomy" id="1499973"/>
    <lineage>
        <taxon>Bacteria</taxon>
        <taxon>Pseudomonadati</taxon>
        <taxon>Pseudomonadota</taxon>
        <taxon>Gammaproteobacteria</taxon>
        <taxon>Enterobacterales</taxon>
        <taxon>Enterobacteriaceae</taxon>
        <taxon>Escherichia</taxon>
    </lineage>
</organism>
<sequence>MKEKLLEVKKGYYINPSHIVSIYYEATDTITVTLSTGEKVLLNREEGLCLELVFDFHNPF</sequence>
<dbReference type="Proteomes" id="UP000512115">
    <property type="component" value="Plasmid pRHBSTW-00814_2"/>
</dbReference>
<name>A0A7H9KE54_9ESCH</name>
<evidence type="ECO:0000313" key="1">
    <source>
        <dbReference type="EMBL" id="QLV04242.1"/>
    </source>
</evidence>
<geneLocation type="plasmid" evidence="2">
    <name>prhbstw-00814_2</name>
</geneLocation>